<protein>
    <submittedName>
        <fullName evidence="3">Uncharacterized protein</fullName>
    </submittedName>
</protein>
<name>A0ABC9HF44_FASHE</name>
<reference evidence="3 4" key="1">
    <citation type="submission" date="2024-08" db="EMBL/GenBank/DDBJ databases">
        <authorList>
            <person name="Paterson S."/>
        </authorList>
    </citation>
    <scope>NUCLEOTIDE SEQUENCE [LARGE SCALE GENOMIC DNA]</scope>
</reference>
<accession>A0ABC9HF44</accession>
<dbReference type="EMBL" id="CANUEZ050000193">
    <property type="protein sequence ID" value="CAM0512092.1"/>
    <property type="molecule type" value="Genomic_DNA"/>
</dbReference>
<organism evidence="3 4">
    <name type="scientific">Fasciola hepatica</name>
    <name type="common">Liver fluke</name>
    <dbReference type="NCBI Taxonomy" id="6192"/>
    <lineage>
        <taxon>Eukaryota</taxon>
        <taxon>Metazoa</taxon>
        <taxon>Spiralia</taxon>
        <taxon>Lophotrochozoa</taxon>
        <taxon>Platyhelminthes</taxon>
        <taxon>Trematoda</taxon>
        <taxon>Digenea</taxon>
        <taxon>Plagiorchiida</taxon>
        <taxon>Echinostomata</taxon>
        <taxon>Echinostomatoidea</taxon>
        <taxon>Fasciolidae</taxon>
        <taxon>Fasciola</taxon>
    </lineage>
</organism>
<gene>
    <name evidence="2" type="ORF">FHB240107_LOCUS4488</name>
    <name evidence="3" type="ORF">FHB240107_LOCUS4489</name>
</gene>
<evidence type="ECO:0000313" key="3">
    <source>
        <dbReference type="EMBL" id="CAM0512093.1"/>
    </source>
</evidence>
<comment type="caution">
    <text evidence="3">The sequence shown here is derived from an EMBL/GenBank/DDBJ whole genome shotgun (WGS) entry which is preliminary data.</text>
</comment>
<proteinExistence type="predicted"/>
<dbReference type="EMBL" id="CANUEZ050000193">
    <property type="protein sequence ID" value="CAM0512093.1"/>
    <property type="molecule type" value="Genomic_DNA"/>
</dbReference>
<dbReference type="Proteomes" id="UP001189180">
    <property type="component" value="Unassembled WGS sequence"/>
</dbReference>
<sequence>MKMEALQNKTFCRTSSVYVSQAALGNRSDGAPGTLSSSKSSAACSVCATNNAQLCHVKLLLESAYFELESAKSNLWEAKVKRQTAAAQSCDGYAVLEYDSQRGMDLGEPWRAKRPVPGNAFVPGE</sequence>
<evidence type="ECO:0000313" key="4">
    <source>
        <dbReference type="Proteomes" id="UP001189180"/>
    </source>
</evidence>
<dbReference type="AlphaFoldDB" id="A0ABC9HF44"/>
<evidence type="ECO:0000256" key="1">
    <source>
        <dbReference type="SAM" id="MobiDB-lite"/>
    </source>
</evidence>
<keyword evidence="4" id="KW-1185">Reference proteome</keyword>
<evidence type="ECO:0000313" key="2">
    <source>
        <dbReference type="EMBL" id="CAM0512092.1"/>
    </source>
</evidence>
<feature type="region of interest" description="Disordered" evidence="1">
    <location>
        <begin position="106"/>
        <end position="125"/>
    </location>
</feature>